<organism evidence="2 3">
    <name type="scientific">Exophiala bonariae</name>
    <dbReference type="NCBI Taxonomy" id="1690606"/>
    <lineage>
        <taxon>Eukaryota</taxon>
        <taxon>Fungi</taxon>
        <taxon>Dikarya</taxon>
        <taxon>Ascomycota</taxon>
        <taxon>Pezizomycotina</taxon>
        <taxon>Eurotiomycetes</taxon>
        <taxon>Chaetothyriomycetidae</taxon>
        <taxon>Chaetothyriales</taxon>
        <taxon>Herpotrichiellaceae</taxon>
        <taxon>Exophiala</taxon>
    </lineage>
</organism>
<sequence>MAQGLLKNKKASASTTSAGGGGGGKHTTNHKNASSTSGVTKKGSRAVTPRKAKLLKQAKINKKYTGGLTARTEAMLGQRAGHLELLGQGRKKTSGAAGGAAAADKAKGAKKGIKKS</sequence>
<dbReference type="Pfam" id="PF09495">
    <property type="entry name" value="DUF2462"/>
    <property type="match status" value="1"/>
</dbReference>
<feature type="region of interest" description="Disordered" evidence="1">
    <location>
        <begin position="90"/>
        <end position="116"/>
    </location>
</feature>
<dbReference type="Proteomes" id="UP001358417">
    <property type="component" value="Unassembled WGS sequence"/>
</dbReference>
<evidence type="ECO:0000313" key="2">
    <source>
        <dbReference type="EMBL" id="KAK5061205.1"/>
    </source>
</evidence>
<dbReference type="InterPro" id="IPR019034">
    <property type="entry name" value="UPF0390"/>
</dbReference>
<feature type="compositionally biased region" description="Basic residues" evidence="1">
    <location>
        <begin position="42"/>
        <end position="51"/>
    </location>
</feature>
<gene>
    <name evidence="2" type="ORF">LTR84_007747</name>
</gene>
<feature type="region of interest" description="Disordered" evidence="1">
    <location>
        <begin position="1"/>
        <end position="51"/>
    </location>
</feature>
<name>A0AAV9NPS3_9EURO</name>
<proteinExistence type="predicted"/>
<protein>
    <submittedName>
        <fullName evidence="2">Uncharacterized protein</fullName>
    </submittedName>
</protein>
<reference evidence="2 3" key="1">
    <citation type="submission" date="2023-08" db="EMBL/GenBank/DDBJ databases">
        <title>Black Yeasts Isolated from many extreme environments.</title>
        <authorList>
            <person name="Coleine C."/>
            <person name="Stajich J.E."/>
            <person name="Selbmann L."/>
        </authorList>
    </citation>
    <scope>NUCLEOTIDE SEQUENCE [LARGE SCALE GENOMIC DNA]</scope>
    <source>
        <strain evidence="2 3">CCFEE 5792</strain>
    </source>
</reference>
<keyword evidence="3" id="KW-1185">Reference proteome</keyword>
<comment type="caution">
    <text evidence="2">The sequence shown here is derived from an EMBL/GenBank/DDBJ whole genome shotgun (WGS) entry which is preliminary data.</text>
</comment>
<dbReference type="AlphaFoldDB" id="A0AAV9NPS3"/>
<evidence type="ECO:0000256" key="1">
    <source>
        <dbReference type="SAM" id="MobiDB-lite"/>
    </source>
</evidence>
<evidence type="ECO:0000313" key="3">
    <source>
        <dbReference type="Proteomes" id="UP001358417"/>
    </source>
</evidence>
<dbReference type="GeneID" id="89975912"/>
<accession>A0AAV9NPS3</accession>
<dbReference type="RefSeq" id="XP_064710302.1">
    <property type="nucleotide sequence ID" value="XM_064851299.1"/>
</dbReference>
<dbReference type="EMBL" id="JAVRRD010000003">
    <property type="protein sequence ID" value="KAK5061205.1"/>
    <property type="molecule type" value="Genomic_DNA"/>
</dbReference>